<dbReference type="Pfam" id="PF00188">
    <property type="entry name" value="CAP"/>
    <property type="match status" value="1"/>
</dbReference>
<protein>
    <recommendedName>
        <fullName evidence="2">SCP domain-containing protein</fullName>
    </recommendedName>
</protein>
<dbReference type="InterPro" id="IPR035940">
    <property type="entry name" value="CAP_sf"/>
</dbReference>
<dbReference type="SUPFAM" id="SSF55797">
    <property type="entry name" value="PR-1-like"/>
    <property type="match status" value="1"/>
</dbReference>
<proteinExistence type="predicted"/>
<sequence length="446" mass="50095">MIDERFNEQALREHNRLRSLHGCPELQLDNELMYSAQKWAETLAEAEKLYHSNHNAYGENLAFKMSAAPCIITGDEVSQTWYSEIEYHDFSQCYHSNTRHFTQMIWKSTTHCGFGVALSADKTKAYVVGRYLPVGNKGDFTWNVPPYQGIRRGVGDNESKEETIQPTIVPKTTEEVPGRYGASSSENAMRENGSLKTSQNDISDNTRESMYSLDRYSGRSSHRQSFRESLGLSERCKCYWDHTPYAPDGNSVVNEEIRSRAGSMRSIDFPRSRPPSFANNDDIHYKPVYTKSTEDLNPRTITVPATNGGGLGGGIGTGRGTPDDLHASICSPTVINLNFMNPNECIANGDFAGQNRVSIRTSLRRPPRSSSPVCNGYNFEKDIVMGKDISRGMNSEISDRGSCYTCDRGSVMRSPSALGRGPQYCSYCKQRGHNIVIERDYRNREE</sequence>
<dbReference type="FunFam" id="3.40.33.10:FF:000002">
    <property type="entry name" value="Golgi-associated plant pathogenesis-related protein 1"/>
    <property type="match status" value="1"/>
</dbReference>
<dbReference type="InterPro" id="IPR034113">
    <property type="entry name" value="SCP_GAPR1-like"/>
</dbReference>
<organism evidence="3 4">
    <name type="scientific">Trichobilharzia regenti</name>
    <name type="common">Nasal bird schistosome</name>
    <dbReference type="NCBI Taxonomy" id="157069"/>
    <lineage>
        <taxon>Eukaryota</taxon>
        <taxon>Metazoa</taxon>
        <taxon>Spiralia</taxon>
        <taxon>Lophotrochozoa</taxon>
        <taxon>Platyhelminthes</taxon>
        <taxon>Trematoda</taxon>
        <taxon>Digenea</taxon>
        <taxon>Strigeidida</taxon>
        <taxon>Schistosomatoidea</taxon>
        <taxon>Schistosomatidae</taxon>
        <taxon>Trichobilharzia</taxon>
    </lineage>
</organism>
<reference evidence="4" key="2">
    <citation type="submission" date="2023-11" db="UniProtKB">
        <authorList>
            <consortium name="WormBaseParasite"/>
        </authorList>
    </citation>
    <scope>IDENTIFICATION</scope>
</reference>
<dbReference type="Gene3D" id="3.40.33.10">
    <property type="entry name" value="CAP"/>
    <property type="match status" value="1"/>
</dbReference>
<dbReference type="Proteomes" id="UP000050795">
    <property type="component" value="Unassembled WGS sequence"/>
</dbReference>
<accession>A0AA85JR61</accession>
<name>A0AA85JR61_TRIRE</name>
<evidence type="ECO:0000313" key="4">
    <source>
        <dbReference type="WBParaSite" id="TREG1_35840.2"/>
    </source>
</evidence>
<dbReference type="AlphaFoldDB" id="A0AA85JR61"/>
<evidence type="ECO:0000259" key="2">
    <source>
        <dbReference type="SMART" id="SM00198"/>
    </source>
</evidence>
<dbReference type="PANTHER" id="PTHR10334">
    <property type="entry name" value="CYSTEINE-RICH SECRETORY PROTEIN-RELATED"/>
    <property type="match status" value="1"/>
</dbReference>
<feature type="region of interest" description="Disordered" evidence="1">
    <location>
        <begin position="174"/>
        <end position="206"/>
    </location>
</feature>
<evidence type="ECO:0000256" key="1">
    <source>
        <dbReference type="SAM" id="MobiDB-lite"/>
    </source>
</evidence>
<feature type="compositionally biased region" description="Polar residues" evidence="1">
    <location>
        <begin position="194"/>
        <end position="203"/>
    </location>
</feature>
<dbReference type="SMART" id="SM00198">
    <property type="entry name" value="SCP"/>
    <property type="match status" value="1"/>
</dbReference>
<reference evidence="3" key="1">
    <citation type="submission" date="2022-06" db="EMBL/GenBank/DDBJ databases">
        <authorList>
            <person name="Berger JAMES D."/>
            <person name="Berger JAMES D."/>
        </authorList>
    </citation>
    <scope>NUCLEOTIDE SEQUENCE [LARGE SCALE GENOMIC DNA]</scope>
</reference>
<dbReference type="InterPro" id="IPR001283">
    <property type="entry name" value="CRISP-related"/>
</dbReference>
<keyword evidence="3" id="KW-1185">Reference proteome</keyword>
<feature type="domain" description="SCP" evidence="2">
    <location>
        <begin position="5"/>
        <end position="139"/>
    </location>
</feature>
<dbReference type="CDD" id="cd05382">
    <property type="entry name" value="CAP_GAPR1-like"/>
    <property type="match status" value="1"/>
</dbReference>
<dbReference type="WBParaSite" id="TREG1_35840.2">
    <property type="protein sequence ID" value="TREG1_35840.2"/>
    <property type="gene ID" value="TREG1_35840"/>
</dbReference>
<evidence type="ECO:0000313" key="3">
    <source>
        <dbReference type="Proteomes" id="UP000050795"/>
    </source>
</evidence>
<dbReference type="InterPro" id="IPR014044">
    <property type="entry name" value="CAP_dom"/>
</dbReference>